<sequence length="384" mass="42959">MIIKKFDQTHFLTEYWQKKPCIIRGFVKSFNDPIDEHELAGLAQEDEVDSRIVSCLNGRWTATQGPFETFEDVCLGAWSLLVQGVDKYIDDVDELTQLVNFIPNWRLDDVMISFSNEGAGVGSHTDEYDVLIIQGKGSRRWQVGVPGDYLESIPHPLLKQIDDFVPIIDEVLLPGDVVYIPPKHPHNGVALTDCLNYSIGFRAPTSLELLSGLVDENSIDPATSLRYTDAELLGLRTINTPSAAVNSAEIDRIKQHLNQLINSEQAEHALLQLLSRQGLPNDEALKANYTIEDVRGELLDGVSLAKMTGVKPVYAEQQRSERFVFFIDGTSFTVDITLKDAFEVLLNNKDVAIGIDIDEEVLNNLEFVAIVTDLINIGYWVLLD</sequence>
<dbReference type="Gene3D" id="2.60.120.650">
    <property type="entry name" value="Cupin"/>
    <property type="match status" value="1"/>
</dbReference>
<accession>K6ZYH0</accession>
<dbReference type="InterPro" id="IPR039994">
    <property type="entry name" value="NO66-like"/>
</dbReference>
<evidence type="ECO:0000256" key="3">
    <source>
        <dbReference type="ARBA" id="ARBA00023004"/>
    </source>
</evidence>
<keyword evidence="3" id="KW-0408">Iron</keyword>
<dbReference type="STRING" id="1121922.GCA_000428905_00765"/>
<dbReference type="SMART" id="SM00558">
    <property type="entry name" value="JmjC"/>
    <property type="match status" value="1"/>
</dbReference>
<dbReference type="RefSeq" id="WP_006010420.1">
    <property type="nucleotide sequence ID" value="NZ_BAEQ01000023.1"/>
</dbReference>
<gene>
    <name evidence="5" type="ORF">GPAL_1458</name>
</gene>
<protein>
    <recommendedName>
        <fullName evidence="4">JmjC domain-containing protein</fullName>
    </recommendedName>
</protein>
<evidence type="ECO:0000259" key="4">
    <source>
        <dbReference type="PROSITE" id="PS51184"/>
    </source>
</evidence>
<dbReference type="GO" id="GO:0016706">
    <property type="term" value="F:2-oxoglutarate-dependent dioxygenase activity"/>
    <property type="evidence" value="ECO:0007669"/>
    <property type="project" value="TreeGrafter"/>
</dbReference>
<dbReference type="InterPro" id="IPR003347">
    <property type="entry name" value="JmjC_dom"/>
</dbReference>
<dbReference type="OrthoDB" id="9764016at2"/>
<feature type="domain" description="JmjC" evidence="4">
    <location>
        <begin position="91"/>
        <end position="218"/>
    </location>
</feature>
<dbReference type="Proteomes" id="UP000006251">
    <property type="component" value="Unassembled WGS sequence"/>
</dbReference>
<dbReference type="SUPFAM" id="SSF51197">
    <property type="entry name" value="Clavaminate synthase-like"/>
    <property type="match status" value="1"/>
</dbReference>
<name>K6ZYH0_9ALTE</name>
<keyword evidence="6" id="KW-1185">Reference proteome</keyword>
<evidence type="ECO:0000313" key="6">
    <source>
        <dbReference type="Proteomes" id="UP000006251"/>
    </source>
</evidence>
<comment type="cofactor">
    <cofactor evidence="1">
        <name>Fe(2+)</name>
        <dbReference type="ChEBI" id="CHEBI:29033"/>
    </cofactor>
</comment>
<dbReference type="GO" id="GO:0046872">
    <property type="term" value="F:metal ion binding"/>
    <property type="evidence" value="ECO:0007669"/>
    <property type="project" value="UniProtKB-KW"/>
</dbReference>
<reference evidence="6" key="1">
    <citation type="journal article" date="2014" name="Environ. Microbiol.">
        <title>Comparative genomics of the marine bacterial genus Glaciecola reveals the high degree of genomic diversity and genomic characteristic for cold adaptation.</title>
        <authorList>
            <person name="Qin Q.L."/>
            <person name="Xie B.B."/>
            <person name="Yu Y."/>
            <person name="Shu Y.L."/>
            <person name="Rong J.C."/>
            <person name="Zhang Y.J."/>
            <person name="Zhao D.L."/>
            <person name="Chen X.L."/>
            <person name="Zhang X.Y."/>
            <person name="Chen B."/>
            <person name="Zhou B.C."/>
            <person name="Zhang Y.Z."/>
        </authorList>
    </citation>
    <scope>NUCLEOTIDE SEQUENCE [LARGE SCALE GENOMIC DNA]</scope>
    <source>
        <strain evidence="6">ACAM 615</strain>
    </source>
</reference>
<dbReference type="PROSITE" id="PS51184">
    <property type="entry name" value="JMJC"/>
    <property type="match status" value="1"/>
</dbReference>
<dbReference type="EMBL" id="BAEQ01000023">
    <property type="protein sequence ID" value="GAC28330.1"/>
    <property type="molecule type" value="Genomic_DNA"/>
</dbReference>
<dbReference type="PANTHER" id="PTHR13096">
    <property type="entry name" value="MINA53 MYC INDUCED NUCLEAR ANTIGEN"/>
    <property type="match status" value="1"/>
</dbReference>
<dbReference type="Gene3D" id="3.40.366.30">
    <property type="entry name" value="50S ribosomal protein L16 arginine hydroxylase, Chain A, Domain 2"/>
    <property type="match status" value="1"/>
</dbReference>
<evidence type="ECO:0000256" key="1">
    <source>
        <dbReference type="ARBA" id="ARBA00001954"/>
    </source>
</evidence>
<evidence type="ECO:0000313" key="5">
    <source>
        <dbReference type="EMBL" id="GAC28330.1"/>
    </source>
</evidence>
<dbReference type="PANTHER" id="PTHR13096:SF8">
    <property type="entry name" value="RIBOSOMAL OXYGENASE 1"/>
    <property type="match status" value="1"/>
</dbReference>
<dbReference type="AlphaFoldDB" id="K6ZYH0"/>
<evidence type="ECO:0000256" key="2">
    <source>
        <dbReference type="ARBA" id="ARBA00022723"/>
    </source>
</evidence>
<organism evidence="5 6">
    <name type="scientific">Brumicola pallidula DSM 14239 = ACAM 615</name>
    <dbReference type="NCBI Taxonomy" id="1121922"/>
    <lineage>
        <taxon>Bacteria</taxon>
        <taxon>Pseudomonadati</taxon>
        <taxon>Pseudomonadota</taxon>
        <taxon>Gammaproteobacteria</taxon>
        <taxon>Alteromonadales</taxon>
        <taxon>Alteromonadaceae</taxon>
        <taxon>Brumicola</taxon>
    </lineage>
</organism>
<comment type="caution">
    <text evidence="5">The sequence shown here is derived from an EMBL/GenBank/DDBJ whole genome shotgun (WGS) entry which is preliminary data.</text>
</comment>
<proteinExistence type="predicted"/>
<dbReference type="Pfam" id="PF08007">
    <property type="entry name" value="JmjC_2"/>
    <property type="match status" value="1"/>
</dbReference>
<keyword evidence="2" id="KW-0479">Metal-binding</keyword>